<evidence type="ECO:0000256" key="1">
    <source>
        <dbReference type="ARBA" id="ARBA00022737"/>
    </source>
</evidence>
<dbReference type="SUPFAM" id="SSF69360">
    <property type="entry name" value="Cell wall binding repeat"/>
    <property type="match status" value="1"/>
</dbReference>
<dbReference type="Proteomes" id="UP000821656">
    <property type="component" value="Unassembled WGS sequence"/>
</dbReference>
<keyword evidence="3" id="KW-0732">Signal</keyword>
<dbReference type="Gene3D" id="2.10.270.20">
    <property type="match status" value="1"/>
</dbReference>
<evidence type="ECO:0000313" key="4">
    <source>
        <dbReference type="EMBL" id="NRV09356.1"/>
    </source>
</evidence>
<dbReference type="Pfam" id="PF19085">
    <property type="entry name" value="Choline_bind_2"/>
    <property type="match status" value="1"/>
</dbReference>
<reference evidence="4" key="1">
    <citation type="submission" date="2020-05" db="EMBL/GenBank/DDBJ databases">
        <title>Genomic insights into acetone-butanol-ethanol (ABE) fermentation by sequencing solventogenic clostridia strains.</title>
        <authorList>
            <person name="Brown S."/>
        </authorList>
    </citation>
    <scope>NUCLEOTIDE SEQUENCE</scope>
    <source>
        <strain evidence="4">DJ126</strain>
    </source>
</reference>
<comment type="caution">
    <text evidence="4">The sequence shown here is derived from an EMBL/GenBank/DDBJ whole genome shotgun (WGS) entry which is preliminary data.</text>
</comment>
<feature type="signal peptide" evidence="3">
    <location>
        <begin position="1"/>
        <end position="26"/>
    </location>
</feature>
<dbReference type="InterPro" id="IPR018337">
    <property type="entry name" value="Cell_wall/Cho-bd_repeat"/>
</dbReference>
<dbReference type="Gene3D" id="2.10.270.10">
    <property type="entry name" value="Cholin Binding"/>
    <property type="match status" value="1"/>
</dbReference>
<feature type="repeat" description="Cell wall-binding" evidence="2">
    <location>
        <begin position="515"/>
        <end position="534"/>
    </location>
</feature>
<dbReference type="RefSeq" id="WP_077309715.1">
    <property type="nucleotide sequence ID" value="NZ_CP016090.1"/>
</dbReference>
<dbReference type="AlphaFoldDB" id="A0A9Q5CV85"/>
<name>A0A9Q5CV85_CLOBE</name>
<evidence type="ECO:0008006" key="6">
    <source>
        <dbReference type="Google" id="ProtNLM"/>
    </source>
</evidence>
<evidence type="ECO:0000256" key="3">
    <source>
        <dbReference type="SAM" id="SignalP"/>
    </source>
</evidence>
<dbReference type="PROSITE" id="PS51170">
    <property type="entry name" value="CW"/>
    <property type="match status" value="3"/>
</dbReference>
<feature type="repeat" description="Cell wall-binding" evidence="2">
    <location>
        <begin position="535"/>
        <end position="554"/>
    </location>
</feature>
<dbReference type="EMBL" id="JABSXK010000001">
    <property type="protein sequence ID" value="NRV09356.1"/>
    <property type="molecule type" value="Genomic_DNA"/>
</dbReference>
<gene>
    <name evidence="4" type="ORF">DFH45_002319</name>
</gene>
<feature type="repeat" description="Cell wall-binding" evidence="2">
    <location>
        <begin position="555"/>
        <end position="574"/>
    </location>
</feature>
<evidence type="ECO:0000313" key="5">
    <source>
        <dbReference type="Proteomes" id="UP000821656"/>
    </source>
</evidence>
<dbReference type="Pfam" id="PF19127">
    <property type="entry name" value="Choline_bind_3"/>
    <property type="match status" value="1"/>
</dbReference>
<protein>
    <recommendedName>
        <fullName evidence="6">N-acetylmuramoyl-L-alanine amidase</fullName>
    </recommendedName>
</protein>
<feature type="chain" id="PRO_5043273633" description="N-acetylmuramoyl-L-alanine amidase" evidence="3">
    <location>
        <begin position="27"/>
        <end position="594"/>
    </location>
</feature>
<keyword evidence="1" id="KW-0677">Repeat</keyword>
<evidence type="ECO:0000256" key="2">
    <source>
        <dbReference type="PROSITE-ProRule" id="PRU00591"/>
    </source>
</evidence>
<accession>A0A9Q5CV85</accession>
<proteinExistence type="predicted"/>
<organism evidence="4 5">
    <name type="scientific">Clostridium beijerinckii</name>
    <name type="common">Clostridium MP</name>
    <dbReference type="NCBI Taxonomy" id="1520"/>
    <lineage>
        <taxon>Bacteria</taxon>
        <taxon>Bacillati</taxon>
        <taxon>Bacillota</taxon>
        <taxon>Clostridia</taxon>
        <taxon>Eubacteriales</taxon>
        <taxon>Clostridiaceae</taxon>
        <taxon>Clostridium</taxon>
    </lineage>
</organism>
<sequence>MFKRANKITSLLVAAASVMALVPAYAADVKKIDSEDGTVYNAVAYKDGKFYVDGEINDDEEAYYVADGKFNKLEDVDSGDDVSLFEDKLRVSDGDYTVDLNEGKVTDDDVQDDTTDDAASALRKKIKDDTDDRYSNDKAVAGNTDQTKDLGSGTYDLAIIPGAKYGEVWYSTAYKNVDADANLGSTTLNVFTDTKGNYIDADYNLGKVKVQTTDSAAGKTITKEDSIENTNDKYDAAGKDDALKATVNQVKVLTQDKDYIYRLVDVTVKVSGTTATISEINGLAAGTGVLQYDDASKQSVTFPAIQKISKAQSSDEVDGAKYAKTVTTYALSNDSAGTLDDAGLFTDSIDAHYTVVGNKLVAYTTDKTYTGAGSEGAKVLARAYTLKSKSSYYYADSEDQTKEDCEVSAQDNKTSAVQTDVDGNLWRLDGGYIYKFDGTDDWDKVFKVDGSFDELSVYDKDNMVAWSEDDDVYSLIGGKSDDNKGDDQGTTPVVKAGWTQTSAGWTYTKADGTKATGWLQDGGAWYYLKADGTMATGWVQDGATWYYLNGSGAMQTGWLNDNGTFYYLNGSGAMLSNTTTPDGYYVGANGAWVK</sequence>